<dbReference type="InterPro" id="IPR014729">
    <property type="entry name" value="Rossmann-like_a/b/a_fold"/>
</dbReference>
<evidence type="ECO:0000256" key="8">
    <source>
        <dbReference type="ARBA" id="ARBA00022827"/>
    </source>
</evidence>
<dbReference type="SUPFAM" id="SSF52402">
    <property type="entry name" value="Adenine nucleotide alpha hydrolases-like"/>
    <property type="match status" value="1"/>
</dbReference>
<evidence type="ECO:0000313" key="15">
    <source>
        <dbReference type="EMBL" id="KAK1921317.1"/>
    </source>
</evidence>
<dbReference type="AlphaFoldDB" id="A0AAD9CSF5"/>
<keyword evidence="9" id="KW-0067">ATP-binding</keyword>
<gene>
    <name evidence="15" type="ORF">DB88DRAFT_443715</name>
</gene>
<evidence type="ECO:0000256" key="1">
    <source>
        <dbReference type="ARBA" id="ARBA00004726"/>
    </source>
</evidence>
<evidence type="ECO:0000313" key="16">
    <source>
        <dbReference type="Proteomes" id="UP001182556"/>
    </source>
</evidence>
<keyword evidence="5" id="KW-0808">Transferase</keyword>
<keyword evidence="6 15" id="KW-0548">Nucleotidyltransferase</keyword>
<dbReference type="CDD" id="cd23948">
    <property type="entry name" value="FAD_synthase"/>
    <property type="match status" value="1"/>
</dbReference>
<evidence type="ECO:0000256" key="11">
    <source>
        <dbReference type="ARBA" id="ARBA00031871"/>
    </source>
</evidence>
<evidence type="ECO:0000256" key="2">
    <source>
        <dbReference type="ARBA" id="ARBA00012393"/>
    </source>
</evidence>
<protein>
    <recommendedName>
        <fullName evidence="2">FAD synthase</fullName>
        <ecNumber evidence="2">2.7.7.2</ecNumber>
    </recommendedName>
    <alternativeName>
        <fullName evidence="10">FAD pyrophosphorylase</fullName>
    </alternativeName>
    <alternativeName>
        <fullName evidence="11">FMN adenylyltransferase</fullName>
    </alternativeName>
</protein>
<comment type="caution">
    <text evidence="15">The sequence shown here is derived from an EMBL/GenBank/DDBJ whole genome shotgun (WGS) entry which is preliminary data.</text>
</comment>
<feature type="region of interest" description="Disordered" evidence="13">
    <location>
        <begin position="85"/>
        <end position="125"/>
    </location>
</feature>
<dbReference type="GO" id="GO:0006747">
    <property type="term" value="P:FAD biosynthetic process"/>
    <property type="evidence" value="ECO:0007669"/>
    <property type="project" value="TreeGrafter"/>
</dbReference>
<keyword evidence="3" id="KW-0285">Flavoprotein</keyword>
<dbReference type="GO" id="GO:0003919">
    <property type="term" value="F:FMN adenylyltransferase activity"/>
    <property type="evidence" value="ECO:0007669"/>
    <property type="project" value="UniProtKB-EC"/>
</dbReference>
<comment type="catalytic activity">
    <reaction evidence="12">
        <text>FMN + ATP + H(+) = FAD + diphosphate</text>
        <dbReference type="Rhea" id="RHEA:17237"/>
        <dbReference type="ChEBI" id="CHEBI:15378"/>
        <dbReference type="ChEBI" id="CHEBI:30616"/>
        <dbReference type="ChEBI" id="CHEBI:33019"/>
        <dbReference type="ChEBI" id="CHEBI:57692"/>
        <dbReference type="ChEBI" id="CHEBI:58210"/>
        <dbReference type="EC" id="2.7.7.2"/>
    </reaction>
</comment>
<feature type="domain" description="Phosphoadenosine phosphosulphate reductase" evidence="14">
    <location>
        <begin position="202"/>
        <end position="252"/>
    </location>
</feature>
<evidence type="ECO:0000256" key="7">
    <source>
        <dbReference type="ARBA" id="ARBA00022741"/>
    </source>
</evidence>
<evidence type="ECO:0000256" key="12">
    <source>
        <dbReference type="ARBA" id="ARBA00049494"/>
    </source>
</evidence>
<evidence type="ECO:0000256" key="13">
    <source>
        <dbReference type="SAM" id="MobiDB-lite"/>
    </source>
</evidence>
<dbReference type="Pfam" id="PF01507">
    <property type="entry name" value="PAPS_reduct"/>
    <property type="match status" value="1"/>
</dbReference>
<evidence type="ECO:0000256" key="3">
    <source>
        <dbReference type="ARBA" id="ARBA00022630"/>
    </source>
</evidence>
<dbReference type="GO" id="GO:0005524">
    <property type="term" value="F:ATP binding"/>
    <property type="evidence" value="ECO:0007669"/>
    <property type="project" value="UniProtKB-KW"/>
</dbReference>
<dbReference type="PANTHER" id="PTHR23293">
    <property type="entry name" value="FAD SYNTHETASE-RELATED FMN ADENYLYLTRANSFERASE"/>
    <property type="match status" value="1"/>
</dbReference>
<accession>A0AAD9CSF5</accession>
<dbReference type="PANTHER" id="PTHR23293:SF9">
    <property type="entry name" value="FAD SYNTHASE"/>
    <property type="match status" value="1"/>
</dbReference>
<dbReference type="Gene3D" id="3.40.50.620">
    <property type="entry name" value="HUPs"/>
    <property type="match status" value="1"/>
</dbReference>
<evidence type="ECO:0000259" key="14">
    <source>
        <dbReference type="Pfam" id="PF01507"/>
    </source>
</evidence>
<dbReference type="InterPro" id="IPR002500">
    <property type="entry name" value="PAPS_reduct_dom"/>
</dbReference>
<keyword evidence="7" id="KW-0547">Nucleotide-binding</keyword>
<evidence type="ECO:0000256" key="9">
    <source>
        <dbReference type="ARBA" id="ARBA00022840"/>
    </source>
</evidence>
<comment type="pathway">
    <text evidence="1">Cofactor biosynthesis; FAD biosynthesis; FAD from FMN: step 1/1.</text>
</comment>
<evidence type="ECO:0000256" key="5">
    <source>
        <dbReference type="ARBA" id="ARBA00022679"/>
    </source>
</evidence>
<keyword evidence="4" id="KW-0288">FMN</keyword>
<dbReference type="EMBL" id="JAODAN010000011">
    <property type="protein sequence ID" value="KAK1921317.1"/>
    <property type="molecule type" value="Genomic_DNA"/>
</dbReference>
<reference evidence="15" key="1">
    <citation type="submission" date="2023-02" db="EMBL/GenBank/DDBJ databases">
        <title>Identification and recombinant expression of a fungal hydrolase from Papiliotrema laurentii that hydrolyzes apple cutin and clears colloidal polyester polyurethane.</title>
        <authorList>
            <consortium name="DOE Joint Genome Institute"/>
            <person name="Roman V.A."/>
            <person name="Bojanowski C."/>
            <person name="Crable B.R."/>
            <person name="Wagner D.N."/>
            <person name="Hung C.S."/>
            <person name="Nadeau L.J."/>
            <person name="Schratz L."/>
            <person name="Haridas S."/>
            <person name="Pangilinan J."/>
            <person name="Lipzen A."/>
            <person name="Na H."/>
            <person name="Yan M."/>
            <person name="Ng V."/>
            <person name="Grigoriev I.V."/>
            <person name="Spatafora J.W."/>
            <person name="Barlow D."/>
            <person name="Biffinger J."/>
            <person name="Kelley-Loughnane N."/>
            <person name="Varaljay V.A."/>
            <person name="Crookes-Goodson W.J."/>
        </authorList>
    </citation>
    <scope>NUCLEOTIDE SEQUENCE</scope>
    <source>
        <strain evidence="15">5307AH</strain>
    </source>
</reference>
<name>A0AAD9CSF5_PAPLA</name>
<dbReference type="EC" id="2.7.7.2" evidence="2"/>
<dbReference type="Proteomes" id="UP001182556">
    <property type="component" value="Unassembled WGS sequence"/>
</dbReference>
<proteinExistence type="predicted"/>
<evidence type="ECO:0000256" key="10">
    <source>
        <dbReference type="ARBA" id="ARBA00031145"/>
    </source>
</evidence>
<evidence type="ECO:0000256" key="6">
    <source>
        <dbReference type="ARBA" id="ARBA00022695"/>
    </source>
</evidence>
<evidence type="ECO:0000256" key="4">
    <source>
        <dbReference type="ARBA" id="ARBA00022643"/>
    </source>
</evidence>
<keyword evidence="8" id="KW-0274">FAD</keyword>
<sequence>MVQPISPDNLVRVLRRSKQNDDLGRKISQAIELIQGVLDGMTEDAIALSFNGGKDCTVLLHLFAAVLYARHSQIPDDISLPHPHLIFPSSPHSKTTDSIPDKLDDAQAESSTSRQQRQTEHIVSPTPLPYPPIKSIYITAPNHFEELDSFTEDSVTRYGMNLYRFGGDMKAALTEYLRCGGGKGVKGVLVGTRSGDPNGHPTDPHWPQFLRIHPILDWTYAEVWAFLRELDVPYCHLYDEGYTSLGSTKNTIPNPLLRKPDGTYEPAWKCESPRIAPSSSYERC</sequence>
<keyword evidence="16" id="KW-1185">Reference proteome</keyword>
<organism evidence="15 16">
    <name type="scientific">Papiliotrema laurentii</name>
    <name type="common">Cryptococcus laurentii</name>
    <dbReference type="NCBI Taxonomy" id="5418"/>
    <lineage>
        <taxon>Eukaryota</taxon>
        <taxon>Fungi</taxon>
        <taxon>Dikarya</taxon>
        <taxon>Basidiomycota</taxon>
        <taxon>Agaricomycotina</taxon>
        <taxon>Tremellomycetes</taxon>
        <taxon>Tremellales</taxon>
        <taxon>Rhynchogastremaceae</taxon>
        <taxon>Papiliotrema</taxon>
    </lineage>
</organism>